<dbReference type="InterPro" id="IPR000719">
    <property type="entry name" value="Prot_kinase_dom"/>
</dbReference>
<dbReference type="InterPro" id="IPR008271">
    <property type="entry name" value="Ser/Thr_kinase_AS"/>
</dbReference>
<dbReference type="SUPFAM" id="SSF56112">
    <property type="entry name" value="Protein kinase-like (PK-like)"/>
    <property type="match status" value="1"/>
</dbReference>
<dbReference type="AlphaFoldDB" id="A0A9Q0NDW3"/>
<dbReference type="SMART" id="SM00220">
    <property type="entry name" value="S_TKc"/>
    <property type="match status" value="1"/>
</dbReference>
<dbReference type="Proteomes" id="UP001151699">
    <property type="component" value="Chromosome A"/>
</dbReference>
<reference evidence="8" key="1">
    <citation type="submission" date="2022-07" db="EMBL/GenBank/DDBJ databases">
        <authorList>
            <person name="Trinca V."/>
            <person name="Uliana J.V.C."/>
            <person name="Torres T.T."/>
            <person name="Ward R.J."/>
            <person name="Monesi N."/>
        </authorList>
    </citation>
    <scope>NUCLEOTIDE SEQUENCE</scope>
    <source>
        <strain evidence="8">HSMRA1968</strain>
        <tissue evidence="8">Whole embryos</tissue>
    </source>
</reference>
<evidence type="ECO:0000256" key="1">
    <source>
        <dbReference type="ARBA" id="ARBA00022527"/>
    </source>
</evidence>
<dbReference type="GO" id="GO:0004674">
    <property type="term" value="F:protein serine/threonine kinase activity"/>
    <property type="evidence" value="ECO:0007669"/>
    <property type="project" value="UniProtKB-KW"/>
</dbReference>
<keyword evidence="5" id="KW-0067">ATP-binding</keyword>
<name>A0A9Q0NDW3_9DIPT</name>
<dbReference type="OrthoDB" id="10260894at2759"/>
<dbReference type="GO" id="GO:0043065">
    <property type="term" value="P:positive regulation of apoptotic process"/>
    <property type="evidence" value="ECO:0007669"/>
    <property type="project" value="TreeGrafter"/>
</dbReference>
<evidence type="ECO:0000313" key="9">
    <source>
        <dbReference type="Proteomes" id="UP001151699"/>
    </source>
</evidence>
<dbReference type="EMBL" id="WJQU01000001">
    <property type="protein sequence ID" value="KAJ6648087.1"/>
    <property type="molecule type" value="Genomic_DNA"/>
</dbReference>
<evidence type="ECO:0000256" key="3">
    <source>
        <dbReference type="ARBA" id="ARBA00022741"/>
    </source>
</evidence>
<sequence>MVYVDESDPVGGNCGRNLVRAFGPMPAEGDEIGMLAVFDEDRLKEPENNYLPPVVTPPPQCPPGTFGQYPNCQRPQPPPPPPPPPQCPPGTFGQYPNCQRPQPPPPPPPPPPPQCPPGTFGQYPNCQRPQPLREYLPPPPPQQCPPGTFGQYPNCQRPQPPPTAPPPTNEYLPPAADFDEQNGYSYHVPKQPFQGKFGTVYKCKEKSSGLQLAAKFVPIPKREDRRNVEREVEIMNSLQHSLIIQLYDAFEYQKMMCVVLELVQGGELFDRVIDDDFVLTEKACSVFVRQVCQAVEFIHRNNIIHLDLKPENILCVTHEGNRIKIIDFGLARKYDPDKKLQILFGTPEFVAPEIVNFDRISFGTDMWSVGVLSYVLVSGLSPFMGSTDIETMANVTIGKYDFDDVAFKTVSKDALDFITKLLLKDISTRMTATECLEHIWLNRRPKPQVAIKPVIVPEPKQKTPPPIQANGNEELKATKDNLKSFIERWEEHPNSPYVFDVGSNRISPVNVVEEKRNGGSGFSSRGCSPSPCAFDETK</sequence>
<feature type="compositionally biased region" description="Pro residues" evidence="6">
    <location>
        <begin position="101"/>
        <end position="116"/>
    </location>
</feature>
<dbReference type="GO" id="GO:0005634">
    <property type="term" value="C:nucleus"/>
    <property type="evidence" value="ECO:0007669"/>
    <property type="project" value="TreeGrafter"/>
</dbReference>
<proteinExistence type="predicted"/>
<feature type="compositionally biased region" description="Pro residues" evidence="6">
    <location>
        <begin position="75"/>
        <end position="88"/>
    </location>
</feature>
<evidence type="ECO:0000256" key="4">
    <source>
        <dbReference type="ARBA" id="ARBA00022777"/>
    </source>
</evidence>
<keyword evidence="4 8" id="KW-0418">Kinase</keyword>
<feature type="compositionally biased region" description="Pro residues" evidence="6">
    <location>
        <begin position="158"/>
        <end position="168"/>
    </location>
</feature>
<dbReference type="PRINTS" id="PR01217">
    <property type="entry name" value="PRICHEXTENSN"/>
</dbReference>
<dbReference type="Pfam" id="PF00069">
    <property type="entry name" value="Pkinase"/>
    <property type="match status" value="1"/>
</dbReference>
<feature type="region of interest" description="Disordered" evidence="6">
    <location>
        <begin position="44"/>
        <end position="182"/>
    </location>
</feature>
<evidence type="ECO:0000259" key="7">
    <source>
        <dbReference type="PROSITE" id="PS50011"/>
    </source>
</evidence>
<feature type="domain" description="Protein kinase" evidence="7">
    <location>
        <begin position="186"/>
        <end position="441"/>
    </location>
</feature>
<dbReference type="InterPro" id="IPR011009">
    <property type="entry name" value="Kinase-like_dom_sf"/>
</dbReference>
<dbReference type="PANTHER" id="PTHR24342:SF20">
    <property type="entry name" value="MYOSIN LIGHT CHAIN KINASE, SMOOTH MUSCLE"/>
    <property type="match status" value="1"/>
</dbReference>
<feature type="non-terminal residue" evidence="8">
    <location>
        <position position="1"/>
    </location>
</feature>
<evidence type="ECO:0000313" key="8">
    <source>
        <dbReference type="EMBL" id="KAJ6648087.1"/>
    </source>
</evidence>
<dbReference type="GO" id="GO:0005524">
    <property type="term" value="F:ATP binding"/>
    <property type="evidence" value="ECO:0007669"/>
    <property type="project" value="UniProtKB-KW"/>
</dbReference>
<dbReference type="SUPFAM" id="SSF101447">
    <property type="entry name" value="Formin homology 2 domain (FH2 domain)"/>
    <property type="match status" value="1"/>
</dbReference>
<keyword evidence="2" id="KW-0808">Transferase</keyword>
<keyword evidence="9" id="KW-1185">Reference proteome</keyword>
<protein>
    <submittedName>
        <fullName evidence="8">Myosin light chain kinase 3</fullName>
    </submittedName>
</protein>
<organism evidence="8 9">
    <name type="scientific">Pseudolycoriella hygida</name>
    <dbReference type="NCBI Taxonomy" id="35572"/>
    <lineage>
        <taxon>Eukaryota</taxon>
        <taxon>Metazoa</taxon>
        <taxon>Ecdysozoa</taxon>
        <taxon>Arthropoda</taxon>
        <taxon>Hexapoda</taxon>
        <taxon>Insecta</taxon>
        <taxon>Pterygota</taxon>
        <taxon>Neoptera</taxon>
        <taxon>Endopterygota</taxon>
        <taxon>Diptera</taxon>
        <taxon>Nematocera</taxon>
        <taxon>Sciaroidea</taxon>
        <taxon>Sciaridae</taxon>
        <taxon>Pseudolycoriella</taxon>
    </lineage>
</organism>
<dbReference type="Gene3D" id="3.30.200.20">
    <property type="entry name" value="Phosphorylase Kinase, domain 1"/>
    <property type="match status" value="1"/>
</dbReference>
<dbReference type="Gene3D" id="1.10.510.10">
    <property type="entry name" value="Transferase(Phosphotransferase) domain 1"/>
    <property type="match status" value="1"/>
</dbReference>
<comment type="caution">
    <text evidence="8">The sequence shown here is derived from an EMBL/GenBank/DDBJ whole genome shotgun (WGS) entry which is preliminary data.</text>
</comment>
<dbReference type="PROSITE" id="PS00108">
    <property type="entry name" value="PROTEIN_KINASE_ST"/>
    <property type="match status" value="1"/>
</dbReference>
<dbReference type="PANTHER" id="PTHR24342">
    <property type="entry name" value="SERINE/THREONINE-PROTEIN KINASE 17"/>
    <property type="match status" value="1"/>
</dbReference>
<dbReference type="GO" id="GO:0035556">
    <property type="term" value="P:intracellular signal transduction"/>
    <property type="evidence" value="ECO:0007669"/>
    <property type="project" value="TreeGrafter"/>
</dbReference>
<gene>
    <name evidence="8" type="primary">mylk3</name>
    <name evidence="8" type="ORF">Bhyg_03312</name>
</gene>
<evidence type="ECO:0000256" key="6">
    <source>
        <dbReference type="SAM" id="MobiDB-lite"/>
    </source>
</evidence>
<dbReference type="CDD" id="cd14103">
    <property type="entry name" value="STKc_MLCK"/>
    <property type="match status" value="1"/>
</dbReference>
<feature type="region of interest" description="Disordered" evidence="6">
    <location>
        <begin position="514"/>
        <end position="538"/>
    </location>
</feature>
<accession>A0A9Q0NDW3</accession>
<dbReference type="PROSITE" id="PS50011">
    <property type="entry name" value="PROTEIN_KINASE_DOM"/>
    <property type="match status" value="1"/>
</dbReference>
<evidence type="ECO:0000256" key="5">
    <source>
        <dbReference type="ARBA" id="ARBA00022840"/>
    </source>
</evidence>
<evidence type="ECO:0000256" key="2">
    <source>
        <dbReference type="ARBA" id="ARBA00022679"/>
    </source>
</evidence>
<dbReference type="FunFam" id="1.10.510.10:FF:000594">
    <property type="entry name" value="Myosin light chain kinase isoform-III"/>
    <property type="match status" value="1"/>
</dbReference>
<keyword evidence="3" id="KW-0547">Nucleotide-binding</keyword>
<keyword evidence="1" id="KW-0723">Serine/threonine-protein kinase</keyword>